<evidence type="ECO:0000256" key="1">
    <source>
        <dbReference type="SAM" id="SignalP"/>
    </source>
</evidence>
<dbReference type="AlphaFoldDB" id="A0A9W4XHS5"/>
<dbReference type="OrthoDB" id="5854584at2759"/>
<dbReference type="Proteomes" id="UP001152607">
    <property type="component" value="Unassembled WGS sequence"/>
</dbReference>
<feature type="chain" id="PRO_5040975873" description="Secreted protein" evidence="1">
    <location>
        <begin position="23"/>
        <end position="84"/>
    </location>
</feature>
<proteinExistence type="predicted"/>
<comment type="caution">
    <text evidence="2">The sequence shown here is derived from an EMBL/GenBank/DDBJ whole genome shotgun (WGS) entry which is preliminary data.</text>
</comment>
<keyword evidence="1" id="KW-0732">Signal</keyword>
<evidence type="ECO:0008006" key="4">
    <source>
        <dbReference type="Google" id="ProtNLM"/>
    </source>
</evidence>
<evidence type="ECO:0000313" key="3">
    <source>
        <dbReference type="Proteomes" id="UP001152607"/>
    </source>
</evidence>
<name>A0A9W4XHS5_9PLEO</name>
<gene>
    <name evidence="2" type="ORF">PDIGIT_LOCUS2041</name>
</gene>
<organism evidence="2 3">
    <name type="scientific">Periconia digitata</name>
    <dbReference type="NCBI Taxonomy" id="1303443"/>
    <lineage>
        <taxon>Eukaryota</taxon>
        <taxon>Fungi</taxon>
        <taxon>Dikarya</taxon>
        <taxon>Ascomycota</taxon>
        <taxon>Pezizomycotina</taxon>
        <taxon>Dothideomycetes</taxon>
        <taxon>Pleosporomycetidae</taxon>
        <taxon>Pleosporales</taxon>
        <taxon>Massarineae</taxon>
        <taxon>Periconiaceae</taxon>
        <taxon>Periconia</taxon>
    </lineage>
</organism>
<evidence type="ECO:0000313" key="2">
    <source>
        <dbReference type="EMBL" id="CAI6279299.1"/>
    </source>
</evidence>
<dbReference type="PROSITE" id="PS51257">
    <property type="entry name" value="PROKAR_LIPOPROTEIN"/>
    <property type="match status" value="1"/>
</dbReference>
<accession>A0A9W4XHS5</accession>
<sequence>MPITNTKLPAWLILAIASGACAACNGVFAKLTTTELTTSWSHSISGTFHLSPENKLVEYGIRGVCLKFSSNFSFSCCSGLVRVC</sequence>
<protein>
    <recommendedName>
        <fullName evidence="4">Secreted protein</fullName>
    </recommendedName>
</protein>
<dbReference type="EMBL" id="CAOQHR010000001">
    <property type="protein sequence ID" value="CAI6279299.1"/>
    <property type="molecule type" value="Genomic_DNA"/>
</dbReference>
<keyword evidence="3" id="KW-1185">Reference proteome</keyword>
<reference evidence="2" key="1">
    <citation type="submission" date="2023-01" db="EMBL/GenBank/DDBJ databases">
        <authorList>
            <person name="Van Ghelder C."/>
            <person name="Rancurel C."/>
        </authorList>
    </citation>
    <scope>NUCLEOTIDE SEQUENCE</scope>
    <source>
        <strain evidence="2">CNCM I-4278</strain>
    </source>
</reference>
<feature type="signal peptide" evidence="1">
    <location>
        <begin position="1"/>
        <end position="22"/>
    </location>
</feature>